<keyword evidence="1 4" id="KW-0238">DNA-binding</keyword>
<dbReference type="InterPro" id="IPR009057">
    <property type="entry name" value="Homeodomain-like_sf"/>
</dbReference>
<evidence type="ECO:0000256" key="4">
    <source>
        <dbReference type="PROSITE-ProRule" id="PRU00108"/>
    </source>
</evidence>
<dbReference type="InterPro" id="IPR017970">
    <property type="entry name" value="Homeobox_CS"/>
</dbReference>
<dbReference type="InterPro" id="IPR020479">
    <property type="entry name" value="HD_metazoa"/>
</dbReference>
<protein>
    <recommendedName>
        <fullName evidence="6">Homeobox domain-containing protein</fullName>
    </recommendedName>
</protein>
<accession>A0A814FTA3</accession>
<dbReference type="GO" id="GO:0000981">
    <property type="term" value="F:DNA-binding transcription factor activity, RNA polymerase II-specific"/>
    <property type="evidence" value="ECO:0007669"/>
    <property type="project" value="InterPro"/>
</dbReference>
<dbReference type="AlphaFoldDB" id="A0A814FTA3"/>
<dbReference type="CDD" id="cd00086">
    <property type="entry name" value="homeodomain"/>
    <property type="match status" value="1"/>
</dbReference>
<dbReference type="PRINTS" id="PR00031">
    <property type="entry name" value="HTHREPRESSR"/>
</dbReference>
<dbReference type="GO" id="GO:0000978">
    <property type="term" value="F:RNA polymerase II cis-regulatory region sequence-specific DNA binding"/>
    <property type="evidence" value="ECO:0007669"/>
    <property type="project" value="TreeGrafter"/>
</dbReference>
<sequence length="281" mass="32314">MFPNYQHRYLFSTTNFSNDKFLSSTIYPTYTMQGLNMNVNVTMNPVYITPSQSSSIISQTNFYSSNQNSTNILEDKLNNPILLNDNKLFLSQVQPTLPKIINKGKKIRKPRTIYNKFQLQALNKHFRRTQYLALSGRAELAAELSLTQTQVKIWFQNKRSKEKKYSKYNKFNNHSSNDNNLVVNDEEIVSDDETSDNNTNKSSVHIVPLLTSTCEGKDIDVTLNNKLLSNINGPCASTNNINDILHNNSIHFNYGHWPSNLYDKNNKNNGYYQSYLSSTHT</sequence>
<evidence type="ECO:0000256" key="2">
    <source>
        <dbReference type="ARBA" id="ARBA00023155"/>
    </source>
</evidence>
<dbReference type="PANTHER" id="PTHR24327:SF81">
    <property type="entry name" value="HOMEOTIC PROTEIN DISTAL-LESS-RELATED"/>
    <property type="match status" value="1"/>
</dbReference>
<dbReference type="PROSITE" id="PS50071">
    <property type="entry name" value="HOMEOBOX_2"/>
    <property type="match status" value="1"/>
</dbReference>
<organism evidence="7 8">
    <name type="scientific">Rotaria sordida</name>
    <dbReference type="NCBI Taxonomy" id="392033"/>
    <lineage>
        <taxon>Eukaryota</taxon>
        <taxon>Metazoa</taxon>
        <taxon>Spiralia</taxon>
        <taxon>Gnathifera</taxon>
        <taxon>Rotifera</taxon>
        <taxon>Eurotatoria</taxon>
        <taxon>Bdelloidea</taxon>
        <taxon>Philodinida</taxon>
        <taxon>Philodinidae</taxon>
        <taxon>Rotaria</taxon>
    </lineage>
</organism>
<evidence type="ECO:0000256" key="3">
    <source>
        <dbReference type="ARBA" id="ARBA00023242"/>
    </source>
</evidence>
<keyword evidence="2 4" id="KW-0371">Homeobox</keyword>
<feature type="DNA-binding region" description="Homeobox" evidence="4">
    <location>
        <begin position="107"/>
        <end position="166"/>
    </location>
</feature>
<dbReference type="EMBL" id="CAJNOT010000453">
    <property type="protein sequence ID" value="CAF0987216.1"/>
    <property type="molecule type" value="Genomic_DNA"/>
</dbReference>
<evidence type="ECO:0000259" key="6">
    <source>
        <dbReference type="PROSITE" id="PS50071"/>
    </source>
</evidence>
<evidence type="ECO:0000256" key="5">
    <source>
        <dbReference type="RuleBase" id="RU000682"/>
    </source>
</evidence>
<dbReference type="InterPro" id="IPR000047">
    <property type="entry name" value="HTH_motif"/>
</dbReference>
<keyword evidence="3 4" id="KW-0539">Nucleus</keyword>
<dbReference type="GO" id="GO:0005634">
    <property type="term" value="C:nucleus"/>
    <property type="evidence" value="ECO:0007669"/>
    <property type="project" value="UniProtKB-SubCell"/>
</dbReference>
<dbReference type="SUPFAM" id="SSF46689">
    <property type="entry name" value="Homeodomain-like"/>
    <property type="match status" value="1"/>
</dbReference>
<reference evidence="7" key="1">
    <citation type="submission" date="2021-02" db="EMBL/GenBank/DDBJ databases">
        <authorList>
            <person name="Nowell W R."/>
        </authorList>
    </citation>
    <scope>NUCLEOTIDE SEQUENCE</scope>
</reference>
<dbReference type="Pfam" id="PF00046">
    <property type="entry name" value="Homeodomain"/>
    <property type="match status" value="1"/>
</dbReference>
<evidence type="ECO:0000313" key="8">
    <source>
        <dbReference type="Proteomes" id="UP000663864"/>
    </source>
</evidence>
<dbReference type="Gene3D" id="1.10.10.60">
    <property type="entry name" value="Homeodomain-like"/>
    <property type="match status" value="1"/>
</dbReference>
<comment type="caution">
    <text evidence="7">The sequence shown here is derived from an EMBL/GenBank/DDBJ whole genome shotgun (WGS) entry which is preliminary data.</text>
</comment>
<gene>
    <name evidence="7" type="ORF">ZHD862_LOCUS11825</name>
</gene>
<name>A0A814FTA3_9BILA</name>
<dbReference type="InterPro" id="IPR050460">
    <property type="entry name" value="Distal-less_Homeobox_TF"/>
</dbReference>
<proteinExistence type="predicted"/>
<dbReference type="SMART" id="SM00389">
    <property type="entry name" value="HOX"/>
    <property type="match status" value="1"/>
</dbReference>
<dbReference type="PRINTS" id="PR00024">
    <property type="entry name" value="HOMEOBOX"/>
</dbReference>
<evidence type="ECO:0000313" key="7">
    <source>
        <dbReference type="EMBL" id="CAF0987216.1"/>
    </source>
</evidence>
<dbReference type="Proteomes" id="UP000663864">
    <property type="component" value="Unassembled WGS sequence"/>
</dbReference>
<feature type="domain" description="Homeobox" evidence="6">
    <location>
        <begin position="105"/>
        <end position="165"/>
    </location>
</feature>
<dbReference type="InterPro" id="IPR001356">
    <property type="entry name" value="HD"/>
</dbReference>
<dbReference type="PROSITE" id="PS00027">
    <property type="entry name" value="HOMEOBOX_1"/>
    <property type="match status" value="1"/>
</dbReference>
<comment type="subcellular location">
    <subcellularLocation>
        <location evidence="4 5">Nucleus</location>
    </subcellularLocation>
</comment>
<evidence type="ECO:0000256" key="1">
    <source>
        <dbReference type="ARBA" id="ARBA00023125"/>
    </source>
</evidence>
<dbReference type="PANTHER" id="PTHR24327">
    <property type="entry name" value="HOMEOBOX PROTEIN"/>
    <property type="match status" value="1"/>
</dbReference>